<dbReference type="Gene3D" id="3.40.50.150">
    <property type="entry name" value="Vaccinia Virus protein VP39"/>
    <property type="match status" value="1"/>
</dbReference>
<dbReference type="STRING" id="748449.Halha_1012"/>
<evidence type="ECO:0000313" key="2">
    <source>
        <dbReference type="EMBL" id="AGB40973.1"/>
    </source>
</evidence>
<dbReference type="EMBL" id="CP003359">
    <property type="protein sequence ID" value="AGB40973.1"/>
    <property type="molecule type" value="Genomic_DNA"/>
</dbReference>
<feature type="domain" description="Methyltransferase" evidence="1">
    <location>
        <begin position="53"/>
        <end position="151"/>
    </location>
</feature>
<protein>
    <submittedName>
        <fullName evidence="2">Methylase involved in ubiquinone/menaquinone biosynthesis</fullName>
    </submittedName>
</protein>
<dbReference type="RefSeq" id="WP_015326698.1">
    <property type="nucleotide sequence ID" value="NC_019978.1"/>
</dbReference>
<dbReference type="OrthoDB" id="9804312at2"/>
<dbReference type="SUPFAM" id="SSF53335">
    <property type="entry name" value="S-adenosyl-L-methionine-dependent methyltransferases"/>
    <property type="match status" value="1"/>
</dbReference>
<name>L0KA41_HALHC</name>
<gene>
    <name evidence="2" type="ordered locus">Halha_1012</name>
</gene>
<evidence type="ECO:0000259" key="1">
    <source>
        <dbReference type="Pfam" id="PF13649"/>
    </source>
</evidence>
<dbReference type="Pfam" id="PF13649">
    <property type="entry name" value="Methyltransf_25"/>
    <property type="match status" value="1"/>
</dbReference>
<dbReference type="KEGG" id="hhl:Halha_1012"/>
<evidence type="ECO:0000313" key="3">
    <source>
        <dbReference type="Proteomes" id="UP000010880"/>
    </source>
</evidence>
<proteinExistence type="predicted"/>
<dbReference type="eggNOG" id="COG0500">
    <property type="taxonomic scope" value="Bacteria"/>
</dbReference>
<dbReference type="PATRIC" id="fig|748449.3.peg.966"/>
<dbReference type="CDD" id="cd02440">
    <property type="entry name" value="AdoMet_MTases"/>
    <property type="match status" value="1"/>
</dbReference>
<organism evidence="2 3">
    <name type="scientific">Halobacteroides halobius (strain ATCC 35273 / DSM 5150 / MD-1)</name>
    <dbReference type="NCBI Taxonomy" id="748449"/>
    <lineage>
        <taxon>Bacteria</taxon>
        <taxon>Bacillati</taxon>
        <taxon>Bacillota</taxon>
        <taxon>Clostridia</taxon>
        <taxon>Halanaerobiales</taxon>
        <taxon>Halobacteroidaceae</taxon>
        <taxon>Halobacteroides</taxon>
    </lineage>
</organism>
<keyword evidence="2" id="KW-0830">Ubiquinone</keyword>
<dbReference type="GO" id="GO:0008168">
    <property type="term" value="F:methyltransferase activity"/>
    <property type="evidence" value="ECO:0007669"/>
    <property type="project" value="UniProtKB-KW"/>
</dbReference>
<keyword evidence="3" id="KW-1185">Reference proteome</keyword>
<dbReference type="HOGENOM" id="CLU_091228_2_1_9"/>
<dbReference type="Proteomes" id="UP000010880">
    <property type="component" value="Chromosome"/>
</dbReference>
<reference evidence="3" key="1">
    <citation type="submission" date="2012-02" db="EMBL/GenBank/DDBJ databases">
        <title>The complete genome of Halobacteroides halobius DSM 5150.</title>
        <authorList>
            <person name="Lucas S."/>
            <person name="Copeland A."/>
            <person name="Lapidus A."/>
            <person name="Glavina del Rio T."/>
            <person name="Dalin E."/>
            <person name="Tice H."/>
            <person name="Bruce D."/>
            <person name="Goodwin L."/>
            <person name="Pitluck S."/>
            <person name="Peters L."/>
            <person name="Mikhailova N."/>
            <person name="Gu W."/>
            <person name="Kyrpides N."/>
            <person name="Mavromatis K."/>
            <person name="Ivanova N."/>
            <person name="Brettin T."/>
            <person name="Detter J.C."/>
            <person name="Han C."/>
            <person name="Larimer F."/>
            <person name="Land M."/>
            <person name="Hauser L."/>
            <person name="Markowitz V."/>
            <person name="Cheng J.-F."/>
            <person name="Hugenholtz P."/>
            <person name="Woyke T."/>
            <person name="Wu D."/>
            <person name="Tindall B."/>
            <person name="Pomrenke H."/>
            <person name="Brambilla E."/>
            <person name="Klenk H.-P."/>
            <person name="Eisen J.A."/>
        </authorList>
    </citation>
    <scope>NUCLEOTIDE SEQUENCE [LARGE SCALE GENOMIC DNA]</scope>
    <source>
        <strain evidence="3">ATCC 35273 / DSM 5150 / MD-1</strain>
    </source>
</reference>
<keyword evidence="2" id="KW-0489">Methyltransferase</keyword>
<dbReference type="InterPro" id="IPR041698">
    <property type="entry name" value="Methyltransf_25"/>
</dbReference>
<sequence>MKKDKPIEKEILKKQCQHWENKFSNKTDMFGVEASVPAQKAARKFKKEGKNKILELGGGQGRDTIFFAQNGFEVYVLDYCKSGVEAINKKADKMNLSDSINVKCHDVRDPLPFSEEVFDACYSHMLYCMAFTTSELEFISDEIKRILKPNGLNIYTARNTNDADYGTGVHRGENMYEVGGFIVHFFSEEKVEHLAKGFKIIDINEFKEGGLPRKLFQVTLRKIDSN</sequence>
<dbReference type="GO" id="GO:0032259">
    <property type="term" value="P:methylation"/>
    <property type="evidence" value="ECO:0007669"/>
    <property type="project" value="UniProtKB-KW"/>
</dbReference>
<accession>L0KA41</accession>
<keyword evidence="2" id="KW-0808">Transferase</keyword>
<dbReference type="AlphaFoldDB" id="L0KA41"/>
<dbReference type="InterPro" id="IPR029063">
    <property type="entry name" value="SAM-dependent_MTases_sf"/>
</dbReference>